<comment type="similarity">
    <text evidence="1 3">Belongs to the peroxin-16 family.</text>
</comment>
<sequence length="390" mass="43804">MAAEREGNFLLGLPSKLSPDMAREKLLELFERYRKFVSSNPDITSQLESSFRVVSYFIAGRFQNSSELAELVYSASNLIVLLNDGILRKAAKLKTAVSLSQRRIMTLLTVLEYVEVFAEIGAARLWGELGRWIVIAAIQLAKVALRGLLLFKYQAGIVRTPPITPLDRDADLPDAFLKSCKDKKSSEALEMEDLDQVFVKKAEEQGRLPQVTFMGTRSGRKVRSLTATPPLSMRDWKLPGMRSDSPSGRTKTVSSLEHQNLPPTPLGGLRLAGEALHVFRPLVYLSSLAVCGRSSWKPWLLSFLTDVSSLALMGDTKDLNLLEKAELKRRSLVLLFYILRSPFYDKYAQAKIILFLRLLASTVPGVGLIIEPLIGYLPNWQRTYFYNWGT</sequence>
<evidence type="ECO:0000313" key="5">
    <source>
        <dbReference type="Proteomes" id="UP000001554"/>
    </source>
</evidence>
<dbReference type="OrthoDB" id="2021143at2759"/>
<dbReference type="AlphaFoldDB" id="A0A9J7L187"/>
<dbReference type="PANTHER" id="PTHR13299:SF0">
    <property type="entry name" value="PEROXISOMAL MEMBRANE PROTEIN PEX16"/>
    <property type="match status" value="1"/>
</dbReference>
<feature type="region of interest" description="Disordered" evidence="4">
    <location>
        <begin position="236"/>
        <end position="259"/>
    </location>
</feature>
<keyword evidence="3" id="KW-0576">Peroxisome</keyword>
<protein>
    <recommendedName>
        <fullName evidence="2 3">Peroxisomal membrane protein PEX16</fullName>
    </recommendedName>
</protein>
<proteinExistence type="inferred from homology"/>
<dbReference type="RefSeq" id="XP_035674304.1">
    <property type="nucleotide sequence ID" value="XM_035818411.1"/>
</dbReference>
<name>A0A9J7L187_BRAFL</name>
<comment type="subcellular location">
    <subcellularLocation>
        <location evidence="3">Peroxisome membrane</location>
    </subcellularLocation>
</comment>
<dbReference type="OMA" id="PTWQSTY"/>
<evidence type="ECO:0000256" key="3">
    <source>
        <dbReference type="RuleBase" id="RU365003"/>
    </source>
</evidence>
<dbReference type="GeneID" id="118414388"/>
<organism evidence="5 6">
    <name type="scientific">Branchiostoma floridae</name>
    <name type="common">Florida lancelet</name>
    <name type="synonym">Amphioxus</name>
    <dbReference type="NCBI Taxonomy" id="7739"/>
    <lineage>
        <taxon>Eukaryota</taxon>
        <taxon>Metazoa</taxon>
        <taxon>Chordata</taxon>
        <taxon>Cephalochordata</taxon>
        <taxon>Leptocardii</taxon>
        <taxon>Amphioxiformes</taxon>
        <taxon>Branchiostomatidae</taxon>
        <taxon>Branchiostoma</taxon>
    </lineage>
</organism>
<evidence type="ECO:0000313" key="6">
    <source>
        <dbReference type="RefSeq" id="XP_035674304.1"/>
    </source>
</evidence>
<reference evidence="6" key="2">
    <citation type="submission" date="2025-08" db="UniProtKB">
        <authorList>
            <consortium name="RefSeq"/>
        </authorList>
    </citation>
    <scope>IDENTIFICATION</scope>
    <source>
        <strain evidence="6">S238N-H82</strain>
        <tissue evidence="6">Testes</tissue>
    </source>
</reference>
<dbReference type="GO" id="GO:0005778">
    <property type="term" value="C:peroxisomal membrane"/>
    <property type="evidence" value="ECO:0000318"/>
    <property type="project" value="GO_Central"/>
</dbReference>
<keyword evidence="5" id="KW-1185">Reference proteome</keyword>
<accession>A0A9J7L187</accession>
<dbReference type="KEGG" id="bfo:118414388"/>
<gene>
    <name evidence="6" type="primary">LOC118414388</name>
</gene>
<dbReference type="GO" id="GO:0007031">
    <property type="term" value="P:peroxisome organization"/>
    <property type="evidence" value="ECO:0000318"/>
    <property type="project" value="GO_Central"/>
</dbReference>
<dbReference type="PANTHER" id="PTHR13299">
    <property type="entry name" value="PEROXISOMAL MEMBRANE PROTEIN PEX16"/>
    <property type="match status" value="1"/>
</dbReference>
<evidence type="ECO:0000256" key="1">
    <source>
        <dbReference type="ARBA" id="ARBA00009505"/>
    </source>
</evidence>
<evidence type="ECO:0000256" key="4">
    <source>
        <dbReference type="SAM" id="MobiDB-lite"/>
    </source>
</evidence>
<keyword evidence="3" id="KW-0962">Peroxisome biogenesis</keyword>
<reference evidence="5" key="1">
    <citation type="journal article" date="2020" name="Nat. Ecol. Evol.">
        <title>Deeply conserved synteny resolves early events in vertebrate evolution.</title>
        <authorList>
            <person name="Simakov O."/>
            <person name="Marletaz F."/>
            <person name="Yue J.X."/>
            <person name="O'Connell B."/>
            <person name="Jenkins J."/>
            <person name="Brandt A."/>
            <person name="Calef R."/>
            <person name="Tung C.H."/>
            <person name="Huang T.K."/>
            <person name="Schmutz J."/>
            <person name="Satoh N."/>
            <person name="Yu J.K."/>
            <person name="Putnam N.H."/>
            <person name="Green R.E."/>
            <person name="Rokhsar D.S."/>
        </authorList>
    </citation>
    <scope>NUCLEOTIDE SEQUENCE [LARGE SCALE GENOMIC DNA]</scope>
    <source>
        <strain evidence="5">S238N-H82</strain>
    </source>
</reference>
<dbReference type="Pfam" id="PF08610">
    <property type="entry name" value="Pex16"/>
    <property type="match status" value="1"/>
</dbReference>
<dbReference type="Proteomes" id="UP000001554">
    <property type="component" value="Chromosome 4"/>
</dbReference>
<dbReference type="InterPro" id="IPR013919">
    <property type="entry name" value="Pex16"/>
</dbReference>
<feature type="compositionally biased region" description="Polar residues" evidence="4">
    <location>
        <begin position="244"/>
        <end position="258"/>
    </location>
</feature>
<evidence type="ECO:0000256" key="2">
    <source>
        <dbReference type="ARBA" id="ARBA00018577"/>
    </source>
</evidence>